<sequence length="538" mass="57763">MNASNNKSFWQGAVLLTAVALVMKVMSVGYRIPYQNLAGDLGFYVYQQVYPFYSIVIILATYGFPVVISRLVSDSNSKGDHLGAIDVARISFYSLAFIGLVSFAVLFSSAPYIAGLMGDRALSLPLRVTSFSFLVMPLIASVRGYFQGKENMFPTAASQLIEQAVRVIAILLLTLSIIKGGYGAYAAGTGAAAGSVIGGGAAVLFLLFYFLYRKKTINRETGNGKRKLSIKVVLIRLLKEGFAICVSALVLVLIQLVDALTIVPSLIEAGFDGRIARITKGVFDRGQPLIQLGTVLATSLSLSLVPVITKAYLKRDFETIIYYSSIALKVSVVIGVAAAAGLAIIIEPVNTMLFTDNARSLELGVLGVSLLFSSIALTAAGILQGMDAAREVAWYVVLLIGLKVLLNLSLVPAFGLMGAAFSTVGVFSLFAFLSVLSIHKKTGLFYKAKFKGIKVFASMAAMIIVVGIWKETLYVISGEEDRMSAAVIAVSSSCIGAVSYLLALLRLHVFNDEELLLLPKGDKLLSFSRLVRREKAET</sequence>
<feature type="transmembrane region" description="Helical" evidence="6">
    <location>
        <begin position="52"/>
        <end position="72"/>
    </location>
</feature>
<keyword evidence="8" id="KW-1185">Reference proteome</keyword>
<feature type="transmembrane region" description="Helical" evidence="6">
    <location>
        <begin position="450"/>
        <end position="469"/>
    </location>
</feature>
<name>A0A5R9EVP5_9BACL</name>
<feature type="transmembrane region" description="Helical" evidence="6">
    <location>
        <begin position="416"/>
        <end position="438"/>
    </location>
</feature>
<evidence type="ECO:0000256" key="1">
    <source>
        <dbReference type="ARBA" id="ARBA00004651"/>
    </source>
</evidence>
<dbReference type="PANTHER" id="PTHR30250:SF29">
    <property type="entry name" value="POLYSACCHARIDE BIOSYNTHESIS PROTEIN C-TERMINAL DOMAIN-CONTAINING PROTEIN"/>
    <property type="match status" value="1"/>
</dbReference>
<dbReference type="InterPro" id="IPR024923">
    <property type="entry name" value="PG_synth_SpoVB"/>
</dbReference>
<dbReference type="CDD" id="cd13124">
    <property type="entry name" value="MATE_SpoVB_like"/>
    <property type="match status" value="1"/>
</dbReference>
<accession>A0A5R9EVP5</accession>
<dbReference type="InterPro" id="IPR050833">
    <property type="entry name" value="Poly_Biosynth_Transport"/>
</dbReference>
<protein>
    <submittedName>
        <fullName evidence="7">Polysaccharide biosynthesis protein</fullName>
    </submittedName>
</protein>
<feature type="transmembrane region" description="Helical" evidence="6">
    <location>
        <begin position="484"/>
        <end position="505"/>
    </location>
</feature>
<dbReference type="OrthoDB" id="9775950at2"/>
<comment type="subcellular location">
    <subcellularLocation>
        <location evidence="1">Cell membrane</location>
        <topology evidence="1">Multi-pass membrane protein</topology>
    </subcellularLocation>
</comment>
<dbReference type="RefSeq" id="WP_138129502.1">
    <property type="nucleotide sequence ID" value="NZ_SWLG01000029.1"/>
</dbReference>
<dbReference type="AlphaFoldDB" id="A0A5R9EVP5"/>
<feature type="transmembrane region" description="Helical" evidence="6">
    <location>
        <begin position="191"/>
        <end position="212"/>
    </location>
</feature>
<feature type="transmembrane region" description="Helical" evidence="6">
    <location>
        <begin position="233"/>
        <end position="257"/>
    </location>
</feature>
<organism evidence="7 8">
    <name type="scientific">Exobacillus caeni</name>
    <dbReference type="NCBI Taxonomy" id="2574798"/>
    <lineage>
        <taxon>Bacteria</taxon>
        <taxon>Bacillati</taxon>
        <taxon>Bacillota</taxon>
        <taxon>Bacilli</taxon>
        <taxon>Bacillales</taxon>
        <taxon>Guptibacillaceae</taxon>
        <taxon>Exobacillus</taxon>
    </lineage>
</organism>
<reference evidence="7 8" key="1">
    <citation type="submission" date="2019-04" db="EMBL/GenBank/DDBJ databases">
        <title>Bacillus caeni sp. nov., a bacterium isolated from mangrove sediment.</title>
        <authorList>
            <person name="Huang H."/>
            <person name="Mo K."/>
            <person name="Hu Y."/>
        </authorList>
    </citation>
    <scope>NUCLEOTIDE SEQUENCE [LARGE SCALE GENOMIC DNA]</scope>
    <source>
        <strain evidence="7 8">HB172195</strain>
    </source>
</reference>
<feature type="transmembrane region" description="Helical" evidence="6">
    <location>
        <begin position="366"/>
        <end position="385"/>
    </location>
</feature>
<keyword evidence="2" id="KW-1003">Cell membrane</keyword>
<dbReference type="PIRSF" id="PIRSF038958">
    <property type="entry name" value="PG_synth_SpoVB"/>
    <property type="match status" value="1"/>
</dbReference>
<dbReference type="Pfam" id="PF01943">
    <property type="entry name" value="Polysacc_synt"/>
    <property type="match status" value="1"/>
</dbReference>
<keyword evidence="4 6" id="KW-1133">Transmembrane helix</keyword>
<feature type="transmembrane region" description="Helical" evidence="6">
    <location>
        <begin position="126"/>
        <end position="146"/>
    </location>
</feature>
<evidence type="ECO:0000313" key="8">
    <source>
        <dbReference type="Proteomes" id="UP000308230"/>
    </source>
</evidence>
<feature type="transmembrane region" description="Helical" evidence="6">
    <location>
        <begin position="289"/>
        <end position="308"/>
    </location>
</feature>
<proteinExistence type="predicted"/>
<dbReference type="InterPro" id="IPR002797">
    <property type="entry name" value="Polysacc_synth"/>
</dbReference>
<dbReference type="Proteomes" id="UP000308230">
    <property type="component" value="Unassembled WGS sequence"/>
</dbReference>
<feature type="transmembrane region" description="Helical" evidence="6">
    <location>
        <begin position="392"/>
        <end position="410"/>
    </location>
</feature>
<evidence type="ECO:0000256" key="5">
    <source>
        <dbReference type="ARBA" id="ARBA00023136"/>
    </source>
</evidence>
<dbReference type="EMBL" id="SWLG01000029">
    <property type="protein sequence ID" value="TLS35117.1"/>
    <property type="molecule type" value="Genomic_DNA"/>
</dbReference>
<keyword evidence="3 6" id="KW-0812">Transmembrane</keyword>
<evidence type="ECO:0000256" key="3">
    <source>
        <dbReference type="ARBA" id="ARBA00022692"/>
    </source>
</evidence>
<comment type="caution">
    <text evidence="7">The sequence shown here is derived from an EMBL/GenBank/DDBJ whole genome shotgun (WGS) entry which is preliminary data.</text>
</comment>
<feature type="transmembrane region" description="Helical" evidence="6">
    <location>
        <begin position="320"/>
        <end position="346"/>
    </location>
</feature>
<evidence type="ECO:0000256" key="2">
    <source>
        <dbReference type="ARBA" id="ARBA00022475"/>
    </source>
</evidence>
<feature type="transmembrane region" description="Helical" evidence="6">
    <location>
        <begin position="92"/>
        <end position="114"/>
    </location>
</feature>
<keyword evidence="5 6" id="KW-0472">Membrane</keyword>
<dbReference type="GO" id="GO:0005886">
    <property type="term" value="C:plasma membrane"/>
    <property type="evidence" value="ECO:0007669"/>
    <property type="project" value="UniProtKB-SubCell"/>
</dbReference>
<gene>
    <name evidence="7" type="ORF">FCL54_22285</name>
</gene>
<evidence type="ECO:0000256" key="6">
    <source>
        <dbReference type="SAM" id="Phobius"/>
    </source>
</evidence>
<evidence type="ECO:0000313" key="7">
    <source>
        <dbReference type="EMBL" id="TLS35117.1"/>
    </source>
</evidence>
<dbReference type="PANTHER" id="PTHR30250">
    <property type="entry name" value="PST FAMILY PREDICTED COLANIC ACID TRANSPORTER"/>
    <property type="match status" value="1"/>
</dbReference>
<evidence type="ECO:0000256" key="4">
    <source>
        <dbReference type="ARBA" id="ARBA00022989"/>
    </source>
</evidence>
<feature type="transmembrane region" description="Helical" evidence="6">
    <location>
        <begin position="167"/>
        <end position="185"/>
    </location>
</feature>
<feature type="transmembrane region" description="Helical" evidence="6">
    <location>
        <begin position="12"/>
        <end position="32"/>
    </location>
</feature>